<keyword evidence="5" id="KW-0645">Protease</keyword>
<keyword evidence="6" id="KW-1185">Reference proteome</keyword>
<dbReference type="RefSeq" id="WP_343064101.1">
    <property type="nucleotide sequence ID" value="NZ_CBCSFZ010000012.1"/>
</dbReference>
<evidence type="ECO:0000256" key="1">
    <source>
        <dbReference type="ARBA" id="ARBA00010088"/>
    </source>
</evidence>
<name>A0A839QVA0_9MICO</name>
<sequence>MHTSDTASRPAPFPFGNQNPSASLMPEHRIEDITIDVPLVHDDPSRGTIEVFARVITAPGGEDRPFLMYLQGGPGSEAPRPAPGQPAWVARLLEEYRVVMLDQRGTGRSTPVGLDLPFPPAPERTFREAIEHSADEVAEYLTHLRADEIVNDAEAIRRHLGAEQISTLGQSFGGFTTLAYLSAHPESLREVLITGGLAAVGRHSDEVYAETWRIMREKSEAFYRRFPHARDRIRELMGLADRGEIRLPNGDAVTPARLRTLGHRLGSDDGFVALHNLLELDHRAPAFQHDLAALLPFTGRNPLYAVIHESCQADGIVTDWSAERTMPQDFHEDPTLLGGEHVHRSLFDEDSELAPWKPVAEILAGHQWGRVYDEDALRSAGVPGAAAVYFHDAFVPSVFSLETAALMPQVAPFVTSEYEHSGLRSSGDAVISHLIDLVKGRRVR</sequence>
<dbReference type="EMBL" id="JACHWP010000022">
    <property type="protein sequence ID" value="MBB3024022.1"/>
    <property type="molecule type" value="Genomic_DNA"/>
</dbReference>
<keyword evidence="5" id="KW-0031">Aminopeptidase</keyword>
<dbReference type="InterPro" id="IPR000073">
    <property type="entry name" value="AB_hydrolase_1"/>
</dbReference>
<organism evidence="5 6">
    <name type="scientific">Helcobacillus massiliensis</name>
    <dbReference type="NCBI Taxonomy" id="521392"/>
    <lineage>
        <taxon>Bacteria</taxon>
        <taxon>Bacillati</taxon>
        <taxon>Actinomycetota</taxon>
        <taxon>Actinomycetes</taxon>
        <taxon>Micrococcales</taxon>
        <taxon>Dermabacteraceae</taxon>
        <taxon>Helcobacillus</taxon>
    </lineage>
</organism>
<keyword evidence="2 5" id="KW-0378">Hydrolase</keyword>
<dbReference type="Proteomes" id="UP000568050">
    <property type="component" value="Unassembled WGS sequence"/>
</dbReference>
<feature type="domain" description="AB hydrolase-1" evidence="4">
    <location>
        <begin position="67"/>
        <end position="239"/>
    </location>
</feature>
<dbReference type="InterPro" id="IPR002410">
    <property type="entry name" value="Peptidase_S33"/>
</dbReference>
<gene>
    <name evidence="5" type="ORF">FHX50_002329</name>
</gene>
<proteinExistence type="inferred from homology"/>
<comment type="caution">
    <text evidence="5">The sequence shown here is derived from an EMBL/GenBank/DDBJ whole genome shotgun (WGS) entry which is preliminary data.</text>
</comment>
<evidence type="ECO:0000259" key="4">
    <source>
        <dbReference type="Pfam" id="PF00561"/>
    </source>
</evidence>
<protein>
    <submittedName>
        <fullName evidence="5">Proline iminopeptidase</fullName>
        <ecNumber evidence="5">3.4.11.5</ecNumber>
    </submittedName>
</protein>
<dbReference type="PANTHER" id="PTHR43248">
    <property type="entry name" value="2-SUCCINYL-6-HYDROXY-2,4-CYCLOHEXADIENE-1-CARBOXYLATE SYNTHASE"/>
    <property type="match status" value="1"/>
</dbReference>
<feature type="region of interest" description="Disordered" evidence="3">
    <location>
        <begin position="1"/>
        <end position="21"/>
    </location>
</feature>
<accession>A0A839QVA0</accession>
<dbReference type="GO" id="GO:0004177">
    <property type="term" value="F:aminopeptidase activity"/>
    <property type="evidence" value="ECO:0007669"/>
    <property type="project" value="UniProtKB-KW"/>
</dbReference>
<dbReference type="SUPFAM" id="SSF53474">
    <property type="entry name" value="alpha/beta-Hydrolases"/>
    <property type="match status" value="1"/>
</dbReference>
<reference evidence="5 6" key="1">
    <citation type="submission" date="2020-08" db="EMBL/GenBank/DDBJ databases">
        <title>Sequencing the genomes of 1000 actinobacteria strains.</title>
        <authorList>
            <person name="Klenk H.-P."/>
        </authorList>
    </citation>
    <scope>NUCLEOTIDE SEQUENCE [LARGE SCALE GENOMIC DNA]</scope>
    <source>
        <strain evidence="5 6">DSM 23040</strain>
    </source>
</reference>
<evidence type="ECO:0000256" key="2">
    <source>
        <dbReference type="ARBA" id="ARBA00022801"/>
    </source>
</evidence>
<dbReference type="Gene3D" id="3.40.50.1820">
    <property type="entry name" value="alpha/beta hydrolase"/>
    <property type="match status" value="1"/>
</dbReference>
<evidence type="ECO:0000256" key="3">
    <source>
        <dbReference type="SAM" id="MobiDB-lite"/>
    </source>
</evidence>
<dbReference type="PRINTS" id="PR00793">
    <property type="entry name" value="PROAMNOPTASE"/>
</dbReference>
<comment type="similarity">
    <text evidence="1">Belongs to the peptidase S33 family.</text>
</comment>
<dbReference type="AlphaFoldDB" id="A0A839QVA0"/>
<evidence type="ECO:0000313" key="6">
    <source>
        <dbReference type="Proteomes" id="UP000568050"/>
    </source>
</evidence>
<dbReference type="PANTHER" id="PTHR43248:SF2">
    <property type="entry name" value="PROLYL AMINOPEPTIDASE"/>
    <property type="match status" value="1"/>
</dbReference>
<dbReference type="InterPro" id="IPR029058">
    <property type="entry name" value="AB_hydrolase_fold"/>
</dbReference>
<dbReference type="EC" id="3.4.11.5" evidence="5"/>
<dbReference type="GO" id="GO:0006508">
    <property type="term" value="P:proteolysis"/>
    <property type="evidence" value="ECO:0007669"/>
    <property type="project" value="InterPro"/>
</dbReference>
<evidence type="ECO:0000313" key="5">
    <source>
        <dbReference type="EMBL" id="MBB3024022.1"/>
    </source>
</evidence>
<dbReference type="Pfam" id="PF00561">
    <property type="entry name" value="Abhydrolase_1"/>
    <property type="match status" value="1"/>
</dbReference>
<dbReference type="InterPro" id="IPR051601">
    <property type="entry name" value="Serine_prot/Carboxylest_S33"/>
</dbReference>